<evidence type="ECO:0000313" key="3">
    <source>
        <dbReference type="EMBL" id="HDR00299.1"/>
    </source>
</evidence>
<feature type="transmembrane region" description="Helical" evidence="1">
    <location>
        <begin position="15"/>
        <end position="38"/>
    </location>
</feature>
<proteinExistence type="predicted"/>
<feature type="transmembrane region" description="Helical" evidence="1">
    <location>
        <begin position="242"/>
        <end position="263"/>
    </location>
</feature>
<protein>
    <submittedName>
        <fullName evidence="3">CPBP family intramembrane metalloprotease</fullName>
    </submittedName>
</protein>
<evidence type="ECO:0000259" key="2">
    <source>
        <dbReference type="Pfam" id="PF02517"/>
    </source>
</evidence>
<keyword evidence="1" id="KW-0472">Membrane</keyword>
<keyword evidence="3" id="KW-0378">Hydrolase</keyword>
<keyword evidence="1" id="KW-1133">Transmembrane helix</keyword>
<evidence type="ECO:0000256" key="1">
    <source>
        <dbReference type="SAM" id="Phobius"/>
    </source>
</evidence>
<feature type="transmembrane region" description="Helical" evidence="1">
    <location>
        <begin position="83"/>
        <end position="109"/>
    </location>
</feature>
<dbReference type="EMBL" id="DSBX01000325">
    <property type="protein sequence ID" value="HDR00299.1"/>
    <property type="molecule type" value="Genomic_DNA"/>
</dbReference>
<comment type="caution">
    <text evidence="3">The sequence shown here is derived from an EMBL/GenBank/DDBJ whole genome shotgun (WGS) entry which is preliminary data.</text>
</comment>
<dbReference type="GO" id="GO:0008237">
    <property type="term" value="F:metallopeptidase activity"/>
    <property type="evidence" value="ECO:0007669"/>
    <property type="project" value="UniProtKB-KW"/>
</dbReference>
<dbReference type="InterPro" id="IPR003675">
    <property type="entry name" value="Rce1/LyrA-like_dom"/>
</dbReference>
<feature type="domain" description="CAAX prenyl protease 2/Lysostaphin resistance protein A-like" evidence="2">
    <location>
        <begin position="153"/>
        <end position="254"/>
    </location>
</feature>
<dbReference type="Proteomes" id="UP000885672">
    <property type="component" value="Unassembled WGS sequence"/>
</dbReference>
<gene>
    <name evidence="3" type="ORF">ENN51_08470</name>
</gene>
<name>A0A7V0XFQ2_UNCW3</name>
<dbReference type="GO" id="GO:0080120">
    <property type="term" value="P:CAAX-box protein maturation"/>
    <property type="evidence" value="ECO:0007669"/>
    <property type="project" value="UniProtKB-ARBA"/>
</dbReference>
<dbReference type="PANTHER" id="PTHR35797">
    <property type="entry name" value="PROTEASE-RELATED"/>
    <property type="match status" value="1"/>
</dbReference>
<sequence length="306" mass="32730">MNLGASNDSPSRRQVVLFLVLSFAFAWVIAGAFSLLGGRWNTPAAVPVGVVVMFTPLAATLIVQKLIRRRPLRELGLSFRLNWWWLAAWLGPPAAAFATIGVSLLLPVVEYAPGMEGMFERFATMMSPEQMAAMKDSIPNLPAHPIWLTLGQALVAGLTVNALAGFGEEVGWRGFLYRGLAPLGFWRSSLLTGFIWGIWHAPLILQGHNYPDHPVAGVAMMTAWCVLLGPPFAFIRARTGSVIAASVFHGVLNASAGIALMVVRGGSDLIVGLTGLAGFIVLAAVNLALVFTVRRGRPLKDAPVPG</sequence>
<feature type="transmembrane region" description="Helical" evidence="1">
    <location>
        <begin position="215"/>
        <end position="235"/>
    </location>
</feature>
<dbReference type="PANTHER" id="PTHR35797:SF1">
    <property type="entry name" value="PROTEASE"/>
    <property type="match status" value="1"/>
</dbReference>
<reference evidence="3" key="1">
    <citation type="journal article" date="2020" name="mSystems">
        <title>Genome- and Community-Level Interaction Insights into Carbon Utilization and Element Cycling Functions of Hydrothermarchaeota in Hydrothermal Sediment.</title>
        <authorList>
            <person name="Zhou Z."/>
            <person name="Liu Y."/>
            <person name="Xu W."/>
            <person name="Pan J."/>
            <person name="Luo Z.H."/>
            <person name="Li M."/>
        </authorList>
    </citation>
    <scope>NUCLEOTIDE SEQUENCE [LARGE SCALE GENOMIC DNA]</scope>
    <source>
        <strain evidence="3">SpSt-1182</strain>
    </source>
</reference>
<keyword evidence="3" id="KW-0482">Metalloprotease</keyword>
<dbReference type="Pfam" id="PF02517">
    <property type="entry name" value="Rce1-like"/>
    <property type="match status" value="1"/>
</dbReference>
<accession>A0A7V0XFQ2</accession>
<feature type="transmembrane region" description="Helical" evidence="1">
    <location>
        <begin position="269"/>
        <end position="291"/>
    </location>
</feature>
<dbReference type="AlphaFoldDB" id="A0A7V0XFQ2"/>
<organism evidence="3">
    <name type="scientific">candidate division WOR-3 bacterium</name>
    <dbReference type="NCBI Taxonomy" id="2052148"/>
    <lineage>
        <taxon>Bacteria</taxon>
        <taxon>Bacteria division WOR-3</taxon>
    </lineage>
</organism>
<keyword evidence="1" id="KW-0812">Transmembrane</keyword>
<dbReference type="InterPro" id="IPR042150">
    <property type="entry name" value="MmRce1-like"/>
</dbReference>
<dbReference type="GO" id="GO:0004175">
    <property type="term" value="F:endopeptidase activity"/>
    <property type="evidence" value="ECO:0007669"/>
    <property type="project" value="UniProtKB-ARBA"/>
</dbReference>
<feature type="transmembrane region" description="Helical" evidence="1">
    <location>
        <begin position="44"/>
        <end position="63"/>
    </location>
</feature>
<keyword evidence="3" id="KW-0645">Protease</keyword>
<feature type="transmembrane region" description="Helical" evidence="1">
    <location>
        <begin position="179"/>
        <end position="199"/>
    </location>
</feature>